<keyword evidence="6" id="KW-1185">Reference proteome</keyword>
<organism evidence="5 6">
    <name type="scientific">Streptomyces stelliscabiei</name>
    <dbReference type="NCBI Taxonomy" id="146820"/>
    <lineage>
        <taxon>Bacteria</taxon>
        <taxon>Bacillati</taxon>
        <taxon>Actinomycetota</taxon>
        <taxon>Actinomycetes</taxon>
        <taxon>Kitasatosporales</taxon>
        <taxon>Streptomycetaceae</taxon>
        <taxon>Streptomyces</taxon>
    </lineage>
</organism>
<dbReference type="Gene3D" id="3.40.50.300">
    <property type="entry name" value="P-loop containing nucleotide triphosphate hydrolases"/>
    <property type="match status" value="1"/>
</dbReference>
<dbReference type="SUPFAM" id="SSF52540">
    <property type="entry name" value="P-loop containing nucleoside triphosphate hydrolases"/>
    <property type="match status" value="2"/>
</dbReference>
<dbReference type="GO" id="GO:0016787">
    <property type="term" value="F:hydrolase activity"/>
    <property type="evidence" value="ECO:0007669"/>
    <property type="project" value="UniProtKB-KW"/>
</dbReference>
<evidence type="ECO:0000313" key="5">
    <source>
        <dbReference type="EMBL" id="MBE1599848.1"/>
    </source>
</evidence>
<gene>
    <name evidence="5" type="ORF">H4687_005977</name>
</gene>
<dbReference type="InterPro" id="IPR027417">
    <property type="entry name" value="P-loop_NTPase"/>
</dbReference>
<dbReference type="SMART" id="SM00487">
    <property type="entry name" value="DEXDc"/>
    <property type="match status" value="1"/>
</dbReference>
<dbReference type="PROSITE" id="PS51194">
    <property type="entry name" value="HELICASE_CTER"/>
    <property type="match status" value="1"/>
</dbReference>
<dbReference type="InterPro" id="IPR014001">
    <property type="entry name" value="Helicase_ATP-bd"/>
</dbReference>
<evidence type="ECO:0000313" key="6">
    <source>
        <dbReference type="Proteomes" id="UP000629287"/>
    </source>
</evidence>
<dbReference type="InterPro" id="IPR001650">
    <property type="entry name" value="Helicase_C-like"/>
</dbReference>
<dbReference type="InterPro" id="IPR038718">
    <property type="entry name" value="SNF2-like_sf"/>
</dbReference>
<evidence type="ECO:0000256" key="2">
    <source>
        <dbReference type="SAM" id="MobiDB-lite"/>
    </source>
</evidence>
<dbReference type="EMBL" id="JADBGF010000001">
    <property type="protein sequence ID" value="MBE1599848.1"/>
    <property type="molecule type" value="Genomic_DNA"/>
</dbReference>
<dbReference type="SMART" id="SM00490">
    <property type="entry name" value="HELICc"/>
    <property type="match status" value="1"/>
</dbReference>
<evidence type="ECO:0000259" key="3">
    <source>
        <dbReference type="PROSITE" id="PS51192"/>
    </source>
</evidence>
<dbReference type="Pfam" id="PF00271">
    <property type="entry name" value="Helicase_C"/>
    <property type="match status" value="1"/>
</dbReference>
<dbReference type="Gene3D" id="3.40.50.10810">
    <property type="entry name" value="Tandem AAA-ATPase domain"/>
    <property type="match status" value="1"/>
</dbReference>
<dbReference type="PROSITE" id="PS51192">
    <property type="entry name" value="HELICASE_ATP_BIND_1"/>
    <property type="match status" value="1"/>
</dbReference>
<keyword evidence="5" id="KW-0347">Helicase</keyword>
<evidence type="ECO:0000259" key="4">
    <source>
        <dbReference type="PROSITE" id="PS51194"/>
    </source>
</evidence>
<dbReference type="RefSeq" id="WP_050399585.1">
    <property type="nucleotide sequence ID" value="NZ_JADBGF010000001.1"/>
</dbReference>
<dbReference type="CDD" id="cd18793">
    <property type="entry name" value="SF2_C_SNF"/>
    <property type="match status" value="1"/>
</dbReference>
<comment type="caution">
    <text evidence="5">The sequence shown here is derived from an EMBL/GenBank/DDBJ whole genome shotgun (WGS) entry which is preliminary data.</text>
</comment>
<dbReference type="InterPro" id="IPR049730">
    <property type="entry name" value="SNF2/RAD54-like_C"/>
</dbReference>
<dbReference type="GeneID" id="86830516"/>
<dbReference type="PANTHER" id="PTHR45766">
    <property type="entry name" value="DNA ANNEALING HELICASE AND ENDONUCLEASE ZRANB3 FAMILY MEMBER"/>
    <property type="match status" value="1"/>
</dbReference>
<feature type="region of interest" description="Disordered" evidence="2">
    <location>
        <begin position="600"/>
        <end position="637"/>
    </location>
</feature>
<accession>A0A8I0P5D3</accession>
<evidence type="ECO:0000256" key="1">
    <source>
        <dbReference type="ARBA" id="ARBA00022801"/>
    </source>
</evidence>
<dbReference type="AlphaFoldDB" id="A0A8I0P5D3"/>
<sequence length="1103" mass="123200">MPSGFAVGHLVEFKGAPGIGRVGAVNGDTLRIDFFESVAEPEVESRTVPATACRHAVLQRETRVFWRNPNTGAWLAGRVQMAQRPMYFVHFPNTEADLPVPEAELRVRWDKPVRDPLQVLVSGGNESGYFHNTRLPLLHNLVGQRAASASTPALLSSAVEIYPHQIHAALTVLSDPVQRYLLADEVGLGKTIQAGYVIRQTLIDNPRARVTVLTPEVLRRQWRSEMCEKFFIDDFVDARVRFTSHETPEKWAQYHDSELVVVDEAHDLVHDVDNDDPRYRELCALAHTAPKLLLLSATPVTAGPTAHLALLHLLDPALYGWENRDAFERRHALREILADRVSGLDDKLPPLLPSTIDRIRDVIPEDPLFEALAPQVLDLLDEYDELADDADAPELALRVEALRAHISETYRLDRRVIRHRRARILRDDEESDLLPYVVRGRVRPQVLGEGSLHSLASETLRTWRRYTWDHLLDESLDDRQTEYGLLLGILTSRLGGPSTDFLDAMRWRVRRDTQAATRAGLTDQERELLVGAPQFAHEVALVERLEAMLDQGGLKDEMDELVHALLPLISKAARTVIFAGPGSLASELTAELSRRLPGTSIAEHTRRAGSEASNQAVDAWRAQRRKNTRATRSTENPPRILVVDDSADDGLNLQSADTAVHLRLPWSPNRLEQRLGRIDRYPDFEATGHDPADQFVLADTEEFNGAWLTLLQDGYQIFTESVSTLQDPIAVNLSGVWSKALVQGPEGLANSTQEISAQLGAARAAIAKFDRLESVHESSAYETDIAATLGKFEQPWRKTQDALLMYAGDEASGIKLRHWTRIERGCERHKFNLASQPLVSPHLYQALKAKVPSEAAEAAFMRAAALRAPGTRLYRIGNPLVDMLASVIYTDDRGQATAFWRLDPLHRGELEPYFGFDLVVEADITSALALVGNEQKARPALQRQADRILPPFTLKVWVPAGSTKAVTDEQTLRWLEKPYDNSKDHNYNSKLIRELIDLFGGWNYYEKAARSANGVALDELERVTDLAAHCARAQQSARRRLAVAKAQAQSRQAAGHLLGDTESYLLDVSVADALVEGLTRPNVRLVAATCIVKSGYRRVRHDS</sequence>
<dbReference type="PANTHER" id="PTHR45766:SF6">
    <property type="entry name" value="SWI_SNF-RELATED MATRIX-ASSOCIATED ACTIN-DEPENDENT REGULATOR OF CHROMATIN SUBFAMILY A-LIKE PROTEIN 1"/>
    <property type="match status" value="1"/>
</dbReference>
<dbReference type="NCBIfam" id="NF041062">
    <property type="entry name" value="DpdE"/>
    <property type="match status" value="1"/>
</dbReference>
<keyword evidence="5" id="KW-0067">ATP-binding</keyword>
<feature type="domain" description="Helicase C-terminal" evidence="4">
    <location>
        <begin position="564"/>
        <end position="733"/>
    </location>
</feature>
<protein>
    <submittedName>
        <fullName evidence="5">ATP-dependent helicase HepA</fullName>
        <ecNumber evidence="5">3.6.4.-</ecNumber>
    </submittedName>
</protein>
<dbReference type="OrthoDB" id="9814088at2"/>
<dbReference type="Proteomes" id="UP000629287">
    <property type="component" value="Unassembled WGS sequence"/>
</dbReference>
<reference evidence="5 6" key="1">
    <citation type="submission" date="2020-10" db="EMBL/GenBank/DDBJ databases">
        <title>Sequencing the genomes of 1000 actinobacteria strains.</title>
        <authorList>
            <person name="Klenk H.-P."/>
        </authorList>
    </citation>
    <scope>NUCLEOTIDE SEQUENCE [LARGE SCALE GENOMIC DNA]</scope>
    <source>
        <strain evidence="5 6">DSM 41803</strain>
    </source>
</reference>
<keyword evidence="5" id="KW-0547">Nucleotide-binding</keyword>
<dbReference type="EC" id="3.6.4.-" evidence="5"/>
<keyword evidence="1 5" id="KW-0378">Hydrolase</keyword>
<dbReference type="GO" id="GO:0004386">
    <property type="term" value="F:helicase activity"/>
    <property type="evidence" value="ECO:0007669"/>
    <property type="project" value="UniProtKB-KW"/>
</dbReference>
<feature type="domain" description="Helicase ATP-binding" evidence="3">
    <location>
        <begin position="171"/>
        <end position="317"/>
    </location>
</feature>
<proteinExistence type="predicted"/>
<name>A0A8I0P5D3_9ACTN</name>